<dbReference type="STRING" id="135208.A0A4Y9ZQK7"/>
<name>A0A4Y9ZQK7_9AGAM</name>
<dbReference type="GO" id="GO:0016020">
    <property type="term" value="C:membrane"/>
    <property type="evidence" value="ECO:0007669"/>
    <property type="project" value="UniProtKB-SubCell"/>
</dbReference>
<dbReference type="Proteomes" id="UP000298061">
    <property type="component" value="Unassembled WGS sequence"/>
</dbReference>
<gene>
    <name evidence="7" type="ORF">EWM64_g7503</name>
</gene>
<feature type="transmembrane region" description="Helical" evidence="6">
    <location>
        <begin position="32"/>
        <end position="54"/>
    </location>
</feature>
<evidence type="ECO:0000256" key="4">
    <source>
        <dbReference type="ARBA" id="ARBA00022989"/>
    </source>
</evidence>
<keyword evidence="4 6" id="KW-1133">Transmembrane helix</keyword>
<dbReference type="PANTHER" id="PTHR42718:SF9">
    <property type="entry name" value="MAJOR FACILITATOR SUPERFAMILY MULTIDRUG TRANSPORTER MFSC"/>
    <property type="match status" value="1"/>
</dbReference>
<protein>
    <submittedName>
        <fullName evidence="7">Uncharacterized protein</fullName>
    </submittedName>
</protein>
<evidence type="ECO:0000256" key="5">
    <source>
        <dbReference type="ARBA" id="ARBA00023136"/>
    </source>
</evidence>
<feature type="transmembrane region" description="Helical" evidence="6">
    <location>
        <begin position="120"/>
        <end position="143"/>
    </location>
</feature>
<dbReference type="OrthoDB" id="2130629at2759"/>
<evidence type="ECO:0000313" key="8">
    <source>
        <dbReference type="Proteomes" id="UP000298061"/>
    </source>
</evidence>
<comment type="caution">
    <text evidence="7">The sequence shown here is derived from an EMBL/GenBank/DDBJ whole genome shotgun (WGS) entry which is preliminary data.</text>
</comment>
<evidence type="ECO:0000256" key="3">
    <source>
        <dbReference type="ARBA" id="ARBA00022692"/>
    </source>
</evidence>
<evidence type="ECO:0000313" key="7">
    <source>
        <dbReference type="EMBL" id="TFY76510.1"/>
    </source>
</evidence>
<keyword evidence="3 6" id="KW-0812">Transmembrane</keyword>
<organism evidence="7 8">
    <name type="scientific">Hericium alpestre</name>
    <dbReference type="NCBI Taxonomy" id="135208"/>
    <lineage>
        <taxon>Eukaryota</taxon>
        <taxon>Fungi</taxon>
        <taxon>Dikarya</taxon>
        <taxon>Basidiomycota</taxon>
        <taxon>Agaricomycotina</taxon>
        <taxon>Agaricomycetes</taxon>
        <taxon>Russulales</taxon>
        <taxon>Hericiaceae</taxon>
        <taxon>Hericium</taxon>
    </lineage>
</organism>
<keyword evidence="8" id="KW-1185">Reference proteome</keyword>
<proteinExistence type="predicted"/>
<evidence type="ECO:0000256" key="6">
    <source>
        <dbReference type="SAM" id="Phobius"/>
    </source>
</evidence>
<dbReference type="AlphaFoldDB" id="A0A4Y9ZQK7"/>
<feature type="transmembrane region" description="Helical" evidence="6">
    <location>
        <begin position="205"/>
        <end position="222"/>
    </location>
</feature>
<evidence type="ECO:0000256" key="2">
    <source>
        <dbReference type="ARBA" id="ARBA00022448"/>
    </source>
</evidence>
<accession>A0A4Y9ZQK7</accession>
<comment type="subcellular location">
    <subcellularLocation>
        <location evidence="1">Membrane</location>
        <topology evidence="1">Multi-pass membrane protein</topology>
    </subcellularLocation>
</comment>
<keyword evidence="5 6" id="KW-0472">Membrane</keyword>
<dbReference type="EMBL" id="SFCI01001184">
    <property type="protein sequence ID" value="TFY76510.1"/>
    <property type="molecule type" value="Genomic_DNA"/>
</dbReference>
<keyword evidence="2" id="KW-0813">Transport</keyword>
<dbReference type="PANTHER" id="PTHR42718">
    <property type="entry name" value="MAJOR FACILITATOR SUPERFAMILY MULTIDRUG TRANSPORTER MFSC"/>
    <property type="match status" value="1"/>
</dbReference>
<reference evidence="7 8" key="1">
    <citation type="submission" date="2019-02" db="EMBL/GenBank/DDBJ databases">
        <title>Genome sequencing of the rare red list fungi Hericium alpestre (H. flagellum).</title>
        <authorList>
            <person name="Buettner E."/>
            <person name="Kellner H."/>
        </authorList>
    </citation>
    <scope>NUCLEOTIDE SEQUENCE [LARGE SCALE GENOMIC DNA]</scope>
    <source>
        <strain evidence="7 8">DSM 108284</strain>
    </source>
</reference>
<sequence length="224" mass="24513">MSGPGTTSHRQRLRAVKSDASFWDFSFPPSSILSVFGAYFLFATGTIFIVKVCLPHEQSVAGLLFQTMTQLGTALDRTITTIVFNRVRASQSQDFAVAVNVMGTNAPPSVNVKAYQAAEWAAFGFGILGGMFLASFLHGVGIVGHPDHPKSSTDEHVKMLTLDYEKAEMDYNGAHDAHIRLKAISAFQDDTYIMPAAILYPCSNLFRYLTLSLVLVCHHILVGH</sequence>
<evidence type="ECO:0000256" key="1">
    <source>
        <dbReference type="ARBA" id="ARBA00004141"/>
    </source>
</evidence>